<comment type="caution">
    <text evidence="1">The sequence shown here is derived from an EMBL/GenBank/DDBJ whole genome shotgun (WGS) entry which is preliminary data.</text>
</comment>
<sequence length="267" mass="31428">MNYDFSLQELLKLIVPLKELENSNLDRLDREIGIYYLVVNLYSNLDLLKHLAMSGAKTQPLITLGRMIIDNYSILFLLSSYSTKEEQNLRYYLYLLDSISVRSESVKSFHEGIEHQLTLQHRNEKESLINHDKRIITKLKAKIVSENLQNITSQNDIAKYNWKFQSVISAKNKSYYNWYELYNIAKIPKPFSETIQKHFSAFVHGLGMVIIYEQKNKAMEESVMSLLMIVQFLTAQIIVNEYSELTKNVILDKEFKLNMHEGWNNWK</sequence>
<reference evidence="1 2" key="1">
    <citation type="submission" date="2019-01" db="EMBL/GenBank/DDBJ databases">
        <title>Flavobacterium sp. nov. isolated from arctic soil.</title>
        <authorList>
            <person name="Kim D.-U."/>
        </authorList>
    </citation>
    <scope>NUCLEOTIDE SEQUENCE [LARGE SCALE GENOMIC DNA]</scope>
    <source>
        <strain evidence="1 2">Kopri-42</strain>
    </source>
</reference>
<organism evidence="1 2">
    <name type="scientific">Flavobacterium petrolei</name>
    <dbReference type="NCBI Taxonomy" id="2259594"/>
    <lineage>
        <taxon>Bacteria</taxon>
        <taxon>Pseudomonadati</taxon>
        <taxon>Bacteroidota</taxon>
        <taxon>Flavobacteriia</taxon>
        <taxon>Flavobacteriales</taxon>
        <taxon>Flavobacteriaceae</taxon>
        <taxon>Flavobacterium</taxon>
    </lineage>
</organism>
<evidence type="ECO:0000313" key="1">
    <source>
        <dbReference type="EMBL" id="RYJ52522.1"/>
    </source>
</evidence>
<protein>
    <submittedName>
        <fullName evidence="1">Uncharacterized protein</fullName>
    </submittedName>
</protein>
<accession>A0A482TX89</accession>
<evidence type="ECO:0000313" key="2">
    <source>
        <dbReference type="Proteomes" id="UP000253235"/>
    </source>
</evidence>
<name>A0A482TX89_9FLAO</name>
<dbReference type="AlphaFoldDB" id="A0A482TX89"/>
<dbReference type="Proteomes" id="UP000253235">
    <property type="component" value="Unassembled WGS sequence"/>
</dbReference>
<dbReference type="RefSeq" id="WP_113665374.1">
    <property type="nucleotide sequence ID" value="NZ_QNVY02000001.1"/>
</dbReference>
<dbReference type="EMBL" id="QNVY02000001">
    <property type="protein sequence ID" value="RYJ52522.1"/>
    <property type="molecule type" value="Genomic_DNA"/>
</dbReference>
<proteinExistence type="predicted"/>
<keyword evidence="2" id="KW-1185">Reference proteome</keyword>
<dbReference type="OrthoDB" id="9922995at2"/>
<gene>
    <name evidence="1" type="ORF">DR871_000260</name>
</gene>